<feature type="domain" description="N-acetyltransferase" evidence="1">
    <location>
        <begin position="10"/>
        <end position="184"/>
    </location>
</feature>
<dbReference type="InterPro" id="IPR051531">
    <property type="entry name" value="N-acetyltransferase"/>
</dbReference>
<evidence type="ECO:0000259" key="1">
    <source>
        <dbReference type="PROSITE" id="PS51186"/>
    </source>
</evidence>
<reference evidence="2 3" key="1">
    <citation type="journal article" date="2018" name="Nat. Biotechnol.">
        <title>A standardized bacterial taxonomy based on genome phylogeny substantially revises the tree of life.</title>
        <authorList>
            <person name="Parks D.H."/>
            <person name="Chuvochina M."/>
            <person name="Waite D.W."/>
            <person name="Rinke C."/>
            <person name="Skarshewski A."/>
            <person name="Chaumeil P.A."/>
            <person name="Hugenholtz P."/>
        </authorList>
    </citation>
    <scope>NUCLEOTIDE SEQUENCE [LARGE SCALE GENOMIC DNA]</scope>
    <source>
        <strain evidence="2">UBA11978</strain>
    </source>
</reference>
<accession>A0A350P9C0</accession>
<dbReference type="AlphaFoldDB" id="A0A350P9C0"/>
<dbReference type="InterPro" id="IPR016181">
    <property type="entry name" value="Acyl_CoA_acyltransferase"/>
</dbReference>
<organism evidence="2 3">
    <name type="scientific">Alteromonas australica</name>
    <dbReference type="NCBI Taxonomy" id="589873"/>
    <lineage>
        <taxon>Bacteria</taxon>
        <taxon>Pseudomonadati</taxon>
        <taxon>Pseudomonadota</taxon>
        <taxon>Gammaproteobacteria</taxon>
        <taxon>Alteromonadales</taxon>
        <taxon>Alteromonadaceae</taxon>
        <taxon>Alteromonas/Salinimonas group</taxon>
        <taxon>Alteromonas</taxon>
    </lineage>
</organism>
<proteinExistence type="predicted"/>
<sequence>MELELISKRLLLRPLTESDVAWYSKMLTDSDVVRYIFPTTPLEIDVINKMPHFLKRGDGGRIGIWVIADRHSNSCLGSIFLLPLPIEDKTNWNQAADRISPDCEIELGYTLTQASWGKGIATEAANRLLKFVFEETSLTEVVAVIDPNNHASRKVLVKAGFSEEGLRRAYGEELPAFRINRDALRLINT</sequence>
<dbReference type="PANTHER" id="PTHR43792:SF1">
    <property type="entry name" value="N-ACETYLTRANSFERASE DOMAIN-CONTAINING PROTEIN"/>
    <property type="match status" value="1"/>
</dbReference>
<dbReference type="RefSeq" id="WP_272965391.1">
    <property type="nucleotide sequence ID" value="NZ_CALBIY010000007.1"/>
</dbReference>
<evidence type="ECO:0000313" key="3">
    <source>
        <dbReference type="Proteomes" id="UP000263517"/>
    </source>
</evidence>
<dbReference type="Gene3D" id="3.40.630.30">
    <property type="match status" value="1"/>
</dbReference>
<protein>
    <recommendedName>
        <fullName evidence="1">N-acetyltransferase domain-containing protein</fullName>
    </recommendedName>
</protein>
<dbReference type="PROSITE" id="PS51186">
    <property type="entry name" value="GNAT"/>
    <property type="match status" value="1"/>
</dbReference>
<gene>
    <name evidence="2" type="ORF">DCW74_19395</name>
</gene>
<dbReference type="SUPFAM" id="SSF55729">
    <property type="entry name" value="Acyl-CoA N-acyltransferases (Nat)"/>
    <property type="match status" value="1"/>
</dbReference>
<dbReference type="Pfam" id="PF13302">
    <property type="entry name" value="Acetyltransf_3"/>
    <property type="match status" value="1"/>
</dbReference>
<comment type="caution">
    <text evidence="2">The sequence shown here is derived from an EMBL/GenBank/DDBJ whole genome shotgun (WGS) entry which is preliminary data.</text>
</comment>
<dbReference type="PANTHER" id="PTHR43792">
    <property type="entry name" value="GNAT FAMILY, PUTATIVE (AFU_ORTHOLOGUE AFUA_3G00765)-RELATED-RELATED"/>
    <property type="match status" value="1"/>
</dbReference>
<dbReference type="EMBL" id="DNAN01000675">
    <property type="protein sequence ID" value="HAW77887.1"/>
    <property type="molecule type" value="Genomic_DNA"/>
</dbReference>
<dbReference type="Proteomes" id="UP000263517">
    <property type="component" value="Unassembled WGS sequence"/>
</dbReference>
<name>A0A350P9C0_9ALTE</name>
<dbReference type="GO" id="GO:0016747">
    <property type="term" value="F:acyltransferase activity, transferring groups other than amino-acyl groups"/>
    <property type="evidence" value="ECO:0007669"/>
    <property type="project" value="InterPro"/>
</dbReference>
<dbReference type="InterPro" id="IPR000182">
    <property type="entry name" value="GNAT_dom"/>
</dbReference>
<evidence type="ECO:0000313" key="2">
    <source>
        <dbReference type="EMBL" id="HAW77887.1"/>
    </source>
</evidence>